<dbReference type="EMBL" id="CP022356">
    <property type="protein sequence ID" value="ASK79798.1"/>
    <property type="molecule type" value="Genomic_DNA"/>
</dbReference>
<protein>
    <submittedName>
        <fullName evidence="1">Uncharacterized protein</fullName>
    </submittedName>
</protein>
<organism evidence="1 2">
    <name type="scientific">Paraphotobacterium marinum</name>
    <dbReference type="NCBI Taxonomy" id="1755811"/>
    <lineage>
        <taxon>Bacteria</taxon>
        <taxon>Pseudomonadati</taxon>
        <taxon>Pseudomonadota</taxon>
        <taxon>Gammaproteobacteria</taxon>
        <taxon>Vibrionales</taxon>
        <taxon>Vibrionaceae</taxon>
        <taxon>Paraphotobacterium</taxon>
    </lineage>
</organism>
<sequence length="147" mass="17386">MSSLKESLVKINISKLKLSDKDLDEYCTIHEVKFHETLMKLSNKDKNDILMGFFTQQVDTRYKTISQHQASISKVNHIFKDINMRLQDLDTFILELKIWFFILGYQKIIFGLAFENAIKYSKVINQTDKQLNINHELFLEAYYLGKK</sequence>
<gene>
    <name evidence="1" type="ORF">CF386_12205</name>
</gene>
<proteinExistence type="predicted"/>
<evidence type="ECO:0000313" key="1">
    <source>
        <dbReference type="EMBL" id="ASK79798.1"/>
    </source>
</evidence>
<dbReference type="KEGG" id="pmai:CF386_12205"/>
<evidence type="ECO:0000313" key="2">
    <source>
        <dbReference type="Proteomes" id="UP000242175"/>
    </source>
</evidence>
<dbReference type="Proteomes" id="UP000242175">
    <property type="component" value="Chromosome small"/>
</dbReference>
<dbReference type="RefSeq" id="WP_089074706.1">
    <property type="nucleotide sequence ID" value="NZ_CBCSAM010000003.1"/>
</dbReference>
<reference evidence="1 2" key="1">
    <citation type="journal article" date="2016" name="Int. J. Syst. Evol. Microbiol.">
        <title>Paraphotobacterium marinum gen. nov., sp. nov., a member of the family Vibrionaceae, isolated from surface seawater.</title>
        <authorList>
            <person name="Huang Z."/>
            <person name="Dong C."/>
            <person name="Shao Z."/>
        </authorList>
    </citation>
    <scope>NUCLEOTIDE SEQUENCE [LARGE SCALE GENOMIC DNA]</scope>
    <source>
        <strain evidence="1 2">NSCS20N07D</strain>
    </source>
</reference>
<keyword evidence="2" id="KW-1185">Reference proteome</keyword>
<dbReference type="AlphaFoldDB" id="A0A220VHA6"/>
<accession>A0A220VHA6</accession>
<name>A0A220VHA6_9GAMM</name>